<feature type="non-terminal residue" evidence="1">
    <location>
        <position position="1"/>
    </location>
</feature>
<accession>A0A085MFP7</accession>
<evidence type="ECO:0000313" key="1">
    <source>
        <dbReference type="EMBL" id="KFD56043.1"/>
    </source>
</evidence>
<gene>
    <name evidence="1" type="ORF">M513_03167</name>
</gene>
<reference evidence="1 2" key="1">
    <citation type="journal article" date="2014" name="Nat. Genet.">
        <title>Genome and transcriptome of the porcine whipworm Trichuris suis.</title>
        <authorList>
            <person name="Jex A.R."/>
            <person name="Nejsum P."/>
            <person name="Schwarz E.M."/>
            <person name="Hu L."/>
            <person name="Young N.D."/>
            <person name="Hall R.S."/>
            <person name="Korhonen P.K."/>
            <person name="Liao S."/>
            <person name="Thamsborg S."/>
            <person name="Xia J."/>
            <person name="Xu P."/>
            <person name="Wang S."/>
            <person name="Scheerlinck J.P."/>
            <person name="Hofmann A."/>
            <person name="Sternberg P.W."/>
            <person name="Wang J."/>
            <person name="Gasser R.B."/>
        </authorList>
    </citation>
    <scope>NUCLEOTIDE SEQUENCE [LARGE SCALE GENOMIC DNA]</scope>
    <source>
        <strain evidence="1">DCEP-RM93M</strain>
    </source>
</reference>
<dbReference type="AlphaFoldDB" id="A0A085MFP7"/>
<keyword evidence="2" id="KW-1185">Reference proteome</keyword>
<sequence length="134" mass="15859">CVDVTSKKHLAFCPKYNFFRGRCRPSQTFLLLYRLDLRNTIDPQTVQSSNHLLAAQQINNHPVAEHLWGRLTNMHCPLECDQIIWSTRYSLLYVFSATRHFSYQEPDAAFRSTFAYGQYGNLDRYDRKRIYFLA</sequence>
<dbReference type="Proteomes" id="UP000030764">
    <property type="component" value="Unassembled WGS sequence"/>
</dbReference>
<protein>
    <submittedName>
        <fullName evidence="1">Uncharacterized protein</fullName>
    </submittedName>
</protein>
<dbReference type="EMBL" id="KL363196">
    <property type="protein sequence ID" value="KFD56043.1"/>
    <property type="molecule type" value="Genomic_DNA"/>
</dbReference>
<evidence type="ECO:0000313" key="2">
    <source>
        <dbReference type="Proteomes" id="UP000030764"/>
    </source>
</evidence>
<feature type="non-terminal residue" evidence="1">
    <location>
        <position position="134"/>
    </location>
</feature>
<proteinExistence type="predicted"/>
<organism evidence="1 2">
    <name type="scientific">Trichuris suis</name>
    <name type="common">pig whipworm</name>
    <dbReference type="NCBI Taxonomy" id="68888"/>
    <lineage>
        <taxon>Eukaryota</taxon>
        <taxon>Metazoa</taxon>
        <taxon>Ecdysozoa</taxon>
        <taxon>Nematoda</taxon>
        <taxon>Enoplea</taxon>
        <taxon>Dorylaimia</taxon>
        <taxon>Trichinellida</taxon>
        <taxon>Trichuridae</taxon>
        <taxon>Trichuris</taxon>
    </lineage>
</organism>
<name>A0A085MFP7_9BILA</name>